<feature type="transmembrane region" description="Helical" evidence="7">
    <location>
        <begin position="21"/>
        <end position="43"/>
    </location>
</feature>
<feature type="transmembrane region" description="Helical" evidence="7">
    <location>
        <begin position="108"/>
        <end position="130"/>
    </location>
</feature>
<keyword evidence="5 7" id="KW-0472">Membrane</keyword>
<dbReference type="GO" id="GO:0022857">
    <property type="term" value="F:transmembrane transporter activity"/>
    <property type="evidence" value="ECO:0007669"/>
    <property type="project" value="InterPro"/>
</dbReference>
<dbReference type="PROSITE" id="PS50850">
    <property type="entry name" value="MFS"/>
    <property type="match status" value="1"/>
</dbReference>
<dbReference type="PROSITE" id="PS51257">
    <property type="entry name" value="PROKAR_LIPOPROTEIN"/>
    <property type="match status" value="1"/>
</dbReference>
<dbReference type="RefSeq" id="WP_068029900.1">
    <property type="nucleotide sequence ID" value="NZ_QQAZ01000007.1"/>
</dbReference>
<feature type="transmembrane region" description="Helical" evidence="7">
    <location>
        <begin position="338"/>
        <end position="360"/>
    </location>
</feature>
<keyword evidence="3 7" id="KW-0812">Transmembrane</keyword>
<dbReference type="STRING" id="1210089.GCA_001613165_06975"/>
<evidence type="ECO:0000313" key="9">
    <source>
        <dbReference type="EMBL" id="RDI49412.1"/>
    </source>
</evidence>
<evidence type="ECO:0000259" key="8">
    <source>
        <dbReference type="PROSITE" id="PS50850"/>
    </source>
</evidence>
<dbReference type="Gene3D" id="1.20.1250.20">
    <property type="entry name" value="MFS general substrate transporter like domains"/>
    <property type="match status" value="1"/>
</dbReference>
<evidence type="ECO:0000256" key="5">
    <source>
        <dbReference type="ARBA" id="ARBA00023136"/>
    </source>
</evidence>
<evidence type="ECO:0000256" key="1">
    <source>
        <dbReference type="ARBA" id="ARBA00004651"/>
    </source>
</evidence>
<dbReference type="PANTHER" id="PTHR43124:SF10">
    <property type="entry name" value="PURINE EFFLUX PUMP PBUE"/>
    <property type="match status" value="1"/>
</dbReference>
<feature type="transmembrane region" description="Helical" evidence="7">
    <location>
        <begin position="248"/>
        <end position="267"/>
    </location>
</feature>
<keyword evidence="10" id="KW-1185">Reference proteome</keyword>
<feature type="region of interest" description="Disordered" evidence="6">
    <location>
        <begin position="398"/>
        <end position="428"/>
    </location>
</feature>
<feature type="transmembrane region" description="Helical" evidence="7">
    <location>
        <begin position="167"/>
        <end position="186"/>
    </location>
</feature>
<dbReference type="InterPro" id="IPR011701">
    <property type="entry name" value="MFS"/>
</dbReference>
<dbReference type="GO" id="GO:0005886">
    <property type="term" value="C:plasma membrane"/>
    <property type="evidence" value="ECO:0007669"/>
    <property type="project" value="UniProtKB-SubCell"/>
</dbReference>
<dbReference type="AlphaFoldDB" id="A0A370H0Z2"/>
<dbReference type="OrthoDB" id="9814237at2"/>
<dbReference type="SUPFAM" id="SSF103473">
    <property type="entry name" value="MFS general substrate transporter"/>
    <property type="match status" value="1"/>
</dbReference>
<dbReference type="InterPro" id="IPR050189">
    <property type="entry name" value="MFS_Efflux_Transporters"/>
</dbReference>
<dbReference type="Pfam" id="PF07690">
    <property type="entry name" value="MFS_1"/>
    <property type="match status" value="1"/>
</dbReference>
<evidence type="ECO:0000313" key="10">
    <source>
        <dbReference type="Proteomes" id="UP000255355"/>
    </source>
</evidence>
<evidence type="ECO:0000256" key="3">
    <source>
        <dbReference type="ARBA" id="ARBA00022692"/>
    </source>
</evidence>
<accession>A0A370H0Z2</accession>
<organism evidence="9 10">
    <name type="scientific">Nocardia mexicana</name>
    <dbReference type="NCBI Taxonomy" id="279262"/>
    <lineage>
        <taxon>Bacteria</taxon>
        <taxon>Bacillati</taxon>
        <taxon>Actinomycetota</taxon>
        <taxon>Actinomycetes</taxon>
        <taxon>Mycobacteriales</taxon>
        <taxon>Nocardiaceae</taxon>
        <taxon>Nocardia</taxon>
    </lineage>
</organism>
<keyword evidence="4 7" id="KW-1133">Transmembrane helix</keyword>
<keyword evidence="2" id="KW-1003">Cell membrane</keyword>
<feature type="transmembrane region" description="Helical" evidence="7">
    <location>
        <begin position="304"/>
        <end position="326"/>
    </location>
</feature>
<feature type="transmembrane region" description="Helical" evidence="7">
    <location>
        <begin position="142"/>
        <end position="161"/>
    </location>
</feature>
<feature type="transmembrane region" description="Helical" evidence="7">
    <location>
        <begin position="214"/>
        <end position="236"/>
    </location>
</feature>
<gene>
    <name evidence="9" type="ORF">DFR68_107540</name>
</gene>
<sequence>MTVTARIPSETARRGGWPTALFLGAFAVACTEFVPVGLLPQIVNDLHITPGTAGQLVTANALALAVGAPILAAVFAGADRRRVLMVTLTVFAAGHVMAGLAPSYPVLLASRLISGATMGLYLATAIATAARLAPEPRRARTIATIVAGVSTATALGVPVSTLLGQGLSWRLALGGLAVPALVALALNHRLLPSLGGDESHSQRERFAALRGRPVLLGLGAIVVFWGASFTVFTYLAPLLHARAGLGGAAVTGVLFLAGLGAVAGNLLGGRLADARPRAALAGTAAVTAAALLLILPATSSPLGAVVLVAIWQLAAWSFVPVIQSVLFRAAGPGGELALSFAVSGFNIGIVIGAGLGGVAIDRAGLSAVAALGGGLSVMALALVVSLIRARPGPGTRIRAGRPCPHRLAGASGPPATTVGPVRNPDPWE</sequence>
<name>A0A370H0Z2_9NOCA</name>
<proteinExistence type="predicted"/>
<evidence type="ECO:0000256" key="7">
    <source>
        <dbReference type="SAM" id="Phobius"/>
    </source>
</evidence>
<evidence type="ECO:0000256" key="2">
    <source>
        <dbReference type="ARBA" id="ARBA00022475"/>
    </source>
</evidence>
<evidence type="ECO:0000256" key="4">
    <source>
        <dbReference type="ARBA" id="ARBA00022989"/>
    </source>
</evidence>
<dbReference type="PANTHER" id="PTHR43124">
    <property type="entry name" value="PURINE EFFLUX PUMP PBUE"/>
    <property type="match status" value="1"/>
</dbReference>
<dbReference type="CDD" id="cd17324">
    <property type="entry name" value="MFS_NepI_like"/>
    <property type="match status" value="1"/>
</dbReference>
<feature type="transmembrane region" description="Helical" evidence="7">
    <location>
        <begin position="366"/>
        <end position="387"/>
    </location>
</feature>
<dbReference type="Proteomes" id="UP000255355">
    <property type="component" value="Unassembled WGS sequence"/>
</dbReference>
<feature type="transmembrane region" description="Helical" evidence="7">
    <location>
        <begin position="83"/>
        <end position="102"/>
    </location>
</feature>
<dbReference type="InterPro" id="IPR020846">
    <property type="entry name" value="MFS_dom"/>
</dbReference>
<dbReference type="EMBL" id="QQAZ01000007">
    <property type="protein sequence ID" value="RDI49412.1"/>
    <property type="molecule type" value="Genomic_DNA"/>
</dbReference>
<feature type="transmembrane region" description="Helical" evidence="7">
    <location>
        <begin position="279"/>
        <end position="298"/>
    </location>
</feature>
<comment type="caution">
    <text evidence="9">The sequence shown here is derived from an EMBL/GenBank/DDBJ whole genome shotgun (WGS) entry which is preliminary data.</text>
</comment>
<evidence type="ECO:0000256" key="6">
    <source>
        <dbReference type="SAM" id="MobiDB-lite"/>
    </source>
</evidence>
<dbReference type="InterPro" id="IPR036259">
    <property type="entry name" value="MFS_trans_sf"/>
</dbReference>
<feature type="transmembrane region" description="Helical" evidence="7">
    <location>
        <begin position="55"/>
        <end position="76"/>
    </location>
</feature>
<feature type="domain" description="Major facilitator superfamily (MFS) profile" evidence="8">
    <location>
        <begin position="17"/>
        <end position="391"/>
    </location>
</feature>
<reference evidence="9 10" key="1">
    <citation type="submission" date="2018-07" db="EMBL/GenBank/DDBJ databases">
        <title>Genomic Encyclopedia of Type Strains, Phase IV (KMG-IV): sequencing the most valuable type-strain genomes for metagenomic binning, comparative biology and taxonomic classification.</title>
        <authorList>
            <person name="Goeker M."/>
        </authorList>
    </citation>
    <scope>NUCLEOTIDE SEQUENCE [LARGE SCALE GENOMIC DNA]</scope>
    <source>
        <strain evidence="9 10">DSM 44952</strain>
    </source>
</reference>
<protein>
    <submittedName>
        <fullName evidence="9">DHA1 family inner membrane transport protein</fullName>
    </submittedName>
</protein>
<comment type="subcellular location">
    <subcellularLocation>
        <location evidence="1">Cell membrane</location>
        <topology evidence="1">Multi-pass membrane protein</topology>
    </subcellularLocation>
</comment>